<dbReference type="InterPro" id="IPR017907">
    <property type="entry name" value="Znf_RING_CS"/>
</dbReference>
<organism evidence="7 8">
    <name type="scientific">Tetraparma gracilis</name>
    <dbReference type="NCBI Taxonomy" id="2962635"/>
    <lineage>
        <taxon>Eukaryota</taxon>
        <taxon>Sar</taxon>
        <taxon>Stramenopiles</taxon>
        <taxon>Ochrophyta</taxon>
        <taxon>Bolidophyceae</taxon>
        <taxon>Parmales</taxon>
        <taxon>Triparmaceae</taxon>
        <taxon>Tetraparma</taxon>
    </lineage>
</organism>
<protein>
    <recommendedName>
        <fullName evidence="6">RING-type domain-containing protein</fullName>
    </recommendedName>
</protein>
<feature type="region of interest" description="Disordered" evidence="5">
    <location>
        <begin position="142"/>
        <end position="167"/>
    </location>
</feature>
<keyword evidence="1" id="KW-0479">Metal-binding</keyword>
<dbReference type="PROSITE" id="PS00518">
    <property type="entry name" value="ZF_RING_1"/>
    <property type="match status" value="1"/>
</dbReference>
<feature type="domain" description="RING-type" evidence="6">
    <location>
        <begin position="28"/>
        <end position="81"/>
    </location>
</feature>
<sequence>MGQCHASSTPPPVSRPPRSPLHRVPSECPICLTPTDVQSFYTAVSNEHYSISPCSHQFCEECMGLYVDHEISSGRWEIRCPGEACRYNMSAVDVGRIATAEQYGVWKETRERDFVRRFLENDPDMLKQMRLDKTIKFAVERKRAGKAKGSGPPASIQTEKKSADADPTFSNGTRVLATYMSRTGVRYAGTVVDVNVTLRTCVIAYDDGDFWDACPWEGMQISDGSTRILIPGRDSRLSRRARTPHEEEEAAMIEWEQQQVDDVTVDPADLKVGLRVVAGWKAGRTKYPGVVQKVDRKRKVCSVQYDDGDFWDAVPFSTIEDSSNMSNIKCCPQCCVIICKSDGCDAMQCTCGRSFDWQAIPKVPKKVVDGLVELFEKGELDLEIGLDDGGGKGAPDDDETVATATSDPDEDNFDAFFEPAAEAAKTTMEAGGGKWMAAMRAFGWARQLVYRQDFFTAHEQSSPSLLPPSMHSFLTSPSDSVSSFSTQLNLLRQAKVANRMRRRQRIQVLSVTASATASLMNSKLLSMMQKEERRSARLDRLVTILQARLTSLSLLYYKIVETEKNLCVKRMAYEASLVDQMRERMKLSERLGLLALHIQHETRGSVVVKKLNESHPQFLRCQRAATENVKKDFFAHPNSKYSGVSVENVFKIENRILLDQFQSSSANSEPGKVKGLFCGVPVDCLEALIVYGMGSKPKDKEGMPSPIKNAFQDTWYDIHSRDVGGGHQPGKGGKSMPSTIDAGKGKRAVDASTAIPFPRCFSRHSTLEDDREFVCGGAKGGEGGGELEGLDSGVRFLALCRVMIGKILVTAKNSTGFPHVTDKSYDSMYSPAQEEYKLLNPGYVLPEFLVQYRFKGKEVDISAPPSGFDIDLSTSVVQLTKFDHKKEAAGTNLSQFPIGAGAGGDGMGGAKSQTAEGSEGGGAISITRNKATSASYTENSTWVAQRQNSAQQKATVIDAVQQLFRTCNRSYSAVKVSTLYQPRLADDAGTCS</sequence>
<dbReference type="InterPro" id="IPR001841">
    <property type="entry name" value="Znf_RING"/>
</dbReference>
<proteinExistence type="predicted"/>
<evidence type="ECO:0000256" key="1">
    <source>
        <dbReference type="ARBA" id="ARBA00022723"/>
    </source>
</evidence>
<comment type="caution">
    <text evidence="7">The sequence shown here is derived from an EMBL/GenBank/DDBJ whole genome shotgun (WGS) entry which is preliminary data.</text>
</comment>
<dbReference type="Gene3D" id="3.30.40.10">
    <property type="entry name" value="Zinc/RING finger domain, C3HC4 (zinc finger)"/>
    <property type="match status" value="1"/>
</dbReference>
<feature type="region of interest" description="Disordered" evidence="5">
    <location>
        <begin position="386"/>
        <end position="409"/>
    </location>
</feature>
<dbReference type="Gene3D" id="2.30.30.140">
    <property type="match status" value="1"/>
</dbReference>
<evidence type="ECO:0000259" key="6">
    <source>
        <dbReference type="PROSITE" id="PS50089"/>
    </source>
</evidence>
<evidence type="ECO:0000256" key="4">
    <source>
        <dbReference type="PROSITE-ProRule" id="PRU00175"/>
    </source>
</evidence>
<keyword evidence="8" id="KW-1185">Reference proteome</keyword>
<accession>A0ABQ6N884</accession>
<dbReference type="SUPFAM" id="SSF57850">
    <property type="entry name" value="RING/U-box"/>
    <property type="match status" value="1"/>
</dbReference>
<evidence type="ECO:0000313" key="7">
    <source>
        <dbReference type="EMBL" id="GMI42505.1"/>
    </source>
</evidence>
<feature type="region of interest" description="Disordered" evidence="5">
    <location>
        <begin position="904"/>
        <end position="924"/>
    </location>
</feature>
<feature type="region of interest" description="Disordered" evidence="5">
    <location>
        <begin position="1"/>
        <end position="21"/>
    </location>
</feature>
<keyword evidence="2 4" id="KW-0863">Zinc-finger</keyword>
<evidence type="ECO:0000256" key="5">
    <source>
        <dbReference type="SAM" id="MobiDB-lite"/>
    </source>
</evidence>
<keyword evidence="3" id="KW-0862">Zinc</keyword>
<feature type="compositionally biased region" description="Pro residues" evidence="5">
    <location>
        <begin position="9"/>
        <end position="19"/>
    </location>
</feature>
<evidence type="ECO:0000256" key="3">
    <source>
        <dbReference type="ARBA" id="ARBA00022833"/>
    </source>
</evidence>
<dbReference type="Proteomes" id="UP001165060">
    <property type="component" value="Unassembled WGS sequence"/>
</dbReference>
<dbReference type="InterPro" id="IPR031127">
    <property type="entry name" value="E3_UB_ligase_RBR"/>
</dbReference>
<dbReference type="EMBL" id="BRYB01002289">
    <property type="protein sequence ID" value="GMI42505.1"/>
    <property type="molecule type" value="Genomic_DNA"/>
</dbReference>
<gene>
    <name evidence="7" type="ORF">TeGR_g227</name>
</gene>
<dbReference type="PROSITE" id="PS50089">
    <property type="entry name" value="ZF_RING_2"/>
    <property type="match status" value="1"/>
</dbReference>
<dbReference type="InterPro" id="IPR013083">
    <property type="entry name" value="Znf_RING/FYVE/PHD"/>
</dbReference>
<evidence type="ECO:0000256" key="2">
    <source>
        <dbReference type="ARBA" id="ARBA00022771"/>
    </source>
</evidence>
<name>A0ABQ6N884_9STRA</name>
<feature type="region of interest" description="Disordered" evidence="5">
    <location>
        <begin position="723"/>
        <end position="743"/>
    </location>
</feature>
<dbReference type="PANTHER" id="PTHR11685">
    <property type="entry name" value="RBR FAMILY RING FINGER AND IBR DOMAIN-CONTAINING"/>
    <property type="match status" value="1"/>
</dbReference>
<evidence type="ECO:0000313" key="8">
    <source>
        <dbReference type="Proteomes" id="UP001165060"/>
    </source>
</evidence>
<reference evidence="7 8" key="1">
    <citation type="journal article" date="2023" name="Commun. Biol.">
        <title>Genome analysis of Parmales, the sister group of diatoms, reveals the evolutionary specialization of diatoms from phago-mixotrophs to photoautotrophs.</title>
        <authorList>
            <person name="Ban H."/>
            <person name="Sato S."/>
            <person name="Yoshikawa S."/>
            <person name="Yamada K."/>
            <person name="Nakamura Y."/>
            <person name="Ichinomiya M."/>
            <person name="Sato N."/>
            <person name="Blanc-Mathieu R."/>
            <person name="Endo H."/>
            <person name="Kuwata A."/>
            <person name="Ogata H."/>
        </authorList>
    </citation>
    <scope>NUCLEOTIDE SEQUENCE [LARGE SCALE GENOMIC DNA]</scope>
</reference>